<evidence type="ECO:0000256" key="1">
    <source>
        <dbReference type="SAM" id="MobiDB-lite"/>
    </source>
</evidence>
<comment type="caution">
    <text evidence="2">The sequence shown here is derived from an EMBL/GenBank/DDBJ whole genome shotgun (WGS) entry which is preliminary data.</text>
</comment>
<evidence type="ECO:0000313" key="2">
    <source>
        <dbReference type="EMBL" id="KAK9138542.1"/>
    </source>
</evidence>
<evidence type="ECO:0000313" key="3">
    <source>
        <dbReference type="Proteomes" id="UP001417504"/>
    </source>
</evidence>
<protein>
    <submittedName>
        <fullName evidence="2">Uncharacterized protein</fullName>
    </submittedName>
</protein>
<dbReference type="AlphaFoldDB" id="A0AAP0JT93"/>
<dbReference type="EMBL" id="JBBNAE010000003">
    <property type="protein sequence ID" value="KAK9138542.1"/>
    <property type="molecule type" value="Genomic_DNA"/>
</dbReference>
<keyword evidence="3" id="KW-1185">Reference proteome</keyword>
<gene>
    <name evidence="2" type="ORF">Sjap_009136</name>
</gene>
<name>A0AAP0JT93_9MAGN</name>
<accession>A0AAP0JT93</accession>
<proteinExistence type="predicted"/>
<organism evidence="2 3">
    <name type="scientific">Stephania japonica</name>
    <dbReference type="NCBI Taxonomy" id="461633"/>
    <lineage>
        <taxon>Eukaryota</taxon>
        <taxon>Viridiplantae</taxon>
        <taxon>Streptophyta</taxon>
        <taxon>Embryophyta</taxon>
        <taxon>Tracheophyta</taxon>
        <taxon>Spermatophyta</taxon>
        <taxon>Magnoliopsida</taxon>
        <taxon>Ranunculales</taxon>
        <taxon>Menispermaceae</taxon>
        <taxon>Menispermoideae</taxon>
        <taxon>Cissampelideae</taxon>
        <taxon>Stephania</taxon>
    </lineage>
</organism>
<sequence length="299" mass="34735">MDEFPEKIMRICVEDMKKWMDASNKNSPNHLVQLLTRPHSHPLQSHVSMAQQISARAFSQGYRLSCLSFVILERIVSVSMPSALAKSILQTFDEAFEVICYIDEKINVGDSRDQWNRQLAKVLWAYKDVHLSDKDSILSNRRLVSEAISSIKNEQRQLLFVEEMNKITFFILMREREWASIEELYHHLEQLFVEMLHFFLSQVPIAMLKDMNESPVEAHEEKARFVLKLLCKLKLLEDKVQWSFPEGYRFTRLMDPEGEGINDEARNTENQNAAPVDDDQDGQATTIQEGLDFEIVSHG</sequence>
<feature type="region of interest" description="Disordered" evidence="1">
    <location>
        <begin position="255"/>
        <end position="282"/>
    </location>
</feature>
<dbReference type="Proteomes" id="UP001417504">
    <property type="component" value="Unassembled WGS sequence"/>
</dbReference>
<reference evidence="2 3" key="1">
    <citation type="submission" date="2024-01" db="EMBL/GenBank/DDBJ databases">
        <title>Genome assemblies of Stephania.</title>
        <authorList>
            <person name="Yang L."/>
        </authorList>
    </citation>
    <scope>NUCLEOTIDE SEQUENCE [LARGE SCALE GENOMIC DNA]</scope>
    <source>
        <strain evidence="2">QJT</strain>
        <tissue evidence="2">Leaf</tissue>
    </source>
</reference>